<dbReference type="Proteomes" id="UP000324748">
    <property type="component" value="Unassembled WGS sequence"/>
</dbReference>
<evidence type="ECO:0000313" key="20">
    <source>
        <dbReference type="Proteomes" id="UP000325313"/>
    </source>
</evidence>
<comment type="subcellular location">
    <subcellularLocation>
        <location evidence="1">Membrane</location>
        <topology evidence="1">Multi-pass membrane protein</topology>
    </subcellularLocation>
</comment>
<evidence type="ECO:0000256" key="4">
    <source>
        <dbReference type="ARBA" id="ARBA00006739"/>
    </source>
</evidence>
<keyword evidence="19" id="KW-1185">Reference proteome</keyword>
<gene>
    <name evidence="17" type="ORF">PGT21_026500</name>
    <name evidence="18" type="ORF">PGTUg99_001881</name>
</gene>
<evidence type="ECO:0000256" key="7">
    <source>
        <dbReference type="ARBA" id="ARBA00022676"/>
    </source>
</evidence>
<feature type="region of interest" description="Disordered" evidence="15">
    <location>
        <begin position="505"/>
        <end position="563"/>
    </location>
</feature>
<feature type="compositionally biased region" description="Low complexity" evidence="15">
    <location>
        <begin position="511"/>
        <end position="539"/>
    </location>
</feature>
<keyword evidence="10 16" id="KW-1133">Transmembrane helix</keyword>
<dbReference type="Gene3D" id="3.90.550.10">
    <property type="entry name" value="Spore Coat Polysaccharide Biosynthesis Protein SpsA, Chain A"/>
    <property type="match status" value="1"/>
</dbReference>
<feature type="region of interest" description="Disordered" evidence="15">
    <location>
        <begin position="326"/>
        <end position="363"/>
    </location>
</feature>
<comment type="pathway">
    <text evidence="3">Sphingolipid metabolism.</text>
</comment>
<dbReference type="SUPFAM" id="SSF53448">
    <property type="entry name" value="Nucleotide-diphospho-sugar transferases"/>
    <property type="match status" value="1"/>
</dbReference>
<dbReference type="PANTHER" id="PTHR12726:SF0">
    <property type="entry name" value="CERAMIDE GLUCOSYLTRANSFERASE"/>
    <property type="match status" value="1"/>
</dbReference>
<dbReference type="UniPathway" id="UPA00222"/>
<evidence type="ECO:0000313" key="18">
    <source>
        <dbReference type="EMBL" id="KAA1135156.1"/>
    </source>
</evidence>
<dbReference type="Pfam" id="PF13506">
    <property type="entry name" value="Glyco_transf_21"/>
    <property type="match status" value="2"/>
</dbReference>
<evidence type="ECO:0000256" key="8">
    <source>
        <dbReference type="ARBA" id="ARBA00022679"/>
    </source>
</evidence>
<evidence type="ECO:0000256" key="5">
    <source>
        <dbReference type="ARBA" id="ARBA00012699"/>
    </source>
</evidence>
<keyword evidence="9 16" id="KW-0812">Transmembrane</keyword>
<dbReference type="EMBL" id="VSWC01000170">
    <property type="protein sequence ID" value="KAA1072036.1"/>
    <property type="molecule type" value="Genomic_DNA"/>
</dbReference>
<evidence type="ECO:0000256" key="10">
    <source>
        <dbReference type="ARBA" id="ARBA00022989"/>
    </source>
</evidence>
<evidence type="ECO:0000256" key="9">
    <source>
        <dbReference type="ARBA" id="ARBA00022692"/>
    </source>
</evidence>
<dbReference type="InterPro" id="IPR025993">
    <property type="entry name" value="Ceramide_glucosylTrfase"/>
</dbReference>
<keyword evidence="8" id="KW-0808">Transferase</keyword>
<dbReference type="AlphaFoldDB" id="A0A5B0SAL4"/>
<dbReference type="OrthoDB" id="1483400at2759"/>
<evidence type="ECO:0000256" key="11">
    <source>
        <dbReference type="ARBA" id="ARBA00023136"/>
    </source>
</evidence>
<evidence type="ECO:0000256" key="12">
    <source>
        <dbReference type="ARBA" id="ARBA00031017"/>
    </source>
</evidence>
<comment type="pathway">
    <text evidence="2">Lipid metabolism; sphingolipid metabolism.</text>
</comment>
<proteinExistence type="inferred from homology"/>
<feature type="transmembrane region" description="Helical" evidence="16">
    <location>
        <begin position="60"/>
        <end position="84"/>
    </location>
</feature>
<dbReference type="InterPro" id="IPR029044">
    <property type="entry name" value="Nucleotide-diphossugar_trans"/>
</dbReference>
<keyword evidence="11 16" id="KW-0472">Membrane</keyword>
<dbReference type="GO" id="GO:0008120">
    <property type="term" value="F:ceramide glucosyltransferase activity"/>
    <property type="evidence" value="ECO:0007669"/>
    <property type="project" value="UniProtKB-EC"/>
</dbReference>
<protein>
    <recommendedName>
        <fullName evidence="6">Ceramide glucosyltransferase</fullName>
        <ecNumber evidence="5">2.4.1.80</ecNumber>
    </recommendedName>
    <alternativeName>
        <fullName evidence="13">Glucosylceramide synthase</fullName>
    </alternativeName>
    <alternativeName>
        <fullName evidence="14">UDP-glucose ceramide glucosyltransferase</fullName>
    </alternativeName>
    <alternativeName>
        <fullName evidence="12">UDP-glucose:N-acylsphingosine D-glucosyltransferase</fullName>
    </alternativeName>
</protein>
<evidence type="ECO:0000256" key="14">
    <source>
        <dbReference type="ARBA" id="ARBA00032575"/>
    </source>
</evidence>
<evidence type="ECO:0000256" key="13">
    <source>
        <dbReference type="ARBA" id="ARBA00031543"/>
    </source>
</evidence>
<evidence type="ECO:0000256" key="2">
    <source>
        <dbReference type="ARBA" id="ARBA00004760"/>
    </source>
</evidence>
<organism evidence="18 20">
    <name type="scientific">Puccinia graminis f. sp. tritici</name>
    <dbReference type="NCBI Taxonomy" id="56615"/>
    <lineage>
        <taxon>Eukaryota</taxon>
        <taxon>Fungi</taxon>
        <taxon>Dikarya</taxon>
        <taxon>Basidiomycota</taxon>
        <taxon>Pucciniomycotina</taxon>
        <taxon>Pucciniomycetes</taxon>
        <taxon>Pucciniales</taxon>
        <taxon>Pucciniaceae</taxon>
        <taxon>Puccinia</taxon>
    </lineage>
</organism>
<feature type="transmembrane region" description="Helical" evidence="16">
    <location>
        <begin position="426"/>
        <end position="451"/>
    </location>
</feature>
<dbReference type="GO" id="GO:0016020">
    <property type="term" value="C:membrane"/>
    <property type="evidence" value="ECO:0007669"/>
    <property type="project" value="UniProtKB-SubCell"/>
</dbReference>
<dbReference type="PROSITE" id="PS51257">
    <property type="entry name" value="PROKAR_LIPOPROTEIN"/>
    <property type="match status" value="1"/>
</dbReference>
<evidence type="ECO:0000313" key="19">
    <source>
        <dbReference type="Proteomes" id="UP000324748"/>
    </source>
</evidence>
<feature type="compositionally biased region" description="Low complexity" evidence="15">
    <location>
        <begin position="354"/>
        <end position="363"/>
    </location>
</feature>
<sequence length="622" mass="69092">MLEYLKWSAWVLAGLLGCVSVVPLSSLHHRRLPHPSLHLPTTTNTNNPNTSRAMLSLLDLLAWISLAWYAIMVLMAVSGSVIAFRKYRQPPPPPPFPISSSPLSQVAPNSNPIRPNSKTQNLLIPSVSILRPLCGLDYGLRENLESAFLQQWPLDRFEIIFCVAHPDDPARKVAQELISKYPAVRARLLIAGEERVGVNPKINNLMEAYRTAEADLLWILDSNARVHPTTLARAVSVLCPPSGPTRSRGRTRIGLVHHVPAAILPKSGGKQNAQRGLGCLLEGCFLNGNHARQYLSLNALGVASCLMGKSNLFYRSDLEQATRRFLARNRGDNRPNNPRFDLDESDEQASLLGSSNNSSNRNQHSSFDALELFGQYLAEDNMIGQTLWDDGIRHAMTIDVVGNVVGPLSVKDYFSRRIRWIRARKYMSIGTTLVEPFTESILLGIVMTLAVDRLDLTNGMSKKVVMMIHEVMYFMLDYLVYRSLLHSPLVLSALQSASAPGPIYTRQPAKASASTGSSSSSTVVPSSASASSSSATYHHPYSEQEEEPSQQQQQEEQHHERDGGEELIQIKLNFFEFLIGWTLRECSALSIWLIAMSSNKVQWRKPGKVLTVLRNARVAESN</sequence>
<feature type="transmembrane region" description="Helical" evidence="16">
    <location>
        <begin position="7"/>
        <end position="27"/>
    </location>
</feature>
<reference evidence="19 20" key="1">
    <citation type="submission" date="2019-05" db="EMBL/GenBank/DDBJ databases">
        <title>Emergence of the Ug99 lineage of the wheat stem rust pathogen through somatic hybridization.</title>
        <authorList>
            <person name="Li F."/>
            <person name="Upadhyaya N.M."/>
            <person name="Sperschneider J."/>
            <person name="Matny O."/>
            <person name="Nguyen-Phuc H."/>
            <person name="Mago R."/>
            <person name="Raley C."/>
            <person name="Miller M.E."/>
            <person name="Silverstein K.A.T."/>
            <person name="Henningsen E."/>
            <person name="Hirsch C.D."/>
            <person name="Visser B."/>
            <person name="Pretorius Z.A."/>
            <person name="Steffenson B.J."/>
            <person name="Schwessinger B."/>
            <person name="Dodds P.N."/>
            <person name="Figueroa M."/>
        </authorList>
    </citation>
    <scope>NUCLEOTIDE SEQUENCE [LARGE SCALE GENOMIC DNA]</scope>
    <source>
        <strain evidence="17">21-0</strain>
        <strain evidence="18 20">Ug99</strain>
    </source>
</reference>
<keyword evidence="7" id="KW-0328">Glycosyltransferase</keyword>
<dbReference type="PANTHER" id="PTHR12726">
    <property type="entry name" value="CERAMIDE GLUCOSYLTRANSFERASE"/>
    <property type="match status" value="1"/>
</dbReference>
<dbReference type="Proteomes" id="UP000325313">
    <property type="component" value="Unassembled WGS sequence"/>
</dbReference>
<evidence type="ECO:0000256" key="15">
    <source>
        <dbReference type="SAM" id="MobiDB-lite"/>
    </source>
</evidence>
<evidence type="ECO:0000256" key="3">
    <source>
        <dbReference type="ARBA" id="ARBA00004991"/>
    </source>
</evidence>
<accession>A0A5B0SAL4</accession>
<name>A0A5B0SAL4_PUCGR</name>
<comment type="caution">
    <text evidence="18">The sequence shown here is derived from an EMBL/GenBank/DDBJ whole genome shotgun (WGS) entry which is preliminary data.</text>
</comment>
<dbReference type="EC" id="2.4.1.80" evidence="5"/>
<dbReference type="EMBL" id="VDEP01000040">
    <property type="protein sequence ID" value="KAA1135156.1"/>
    <property type="molecule type" value="Genomic_DNA"/>
</dbReference>
<comment type="similarity">
    <text evidence="4">Belongs to the glycosyltransferase 2 family.</text>
</comment>
<dbReference type="GO" id="GO:0006679">
    <property type="term" value="P:glucosylceramide biosynthetic process"/>
    <property type="evidence" value="ECO:0007669"/>
    <property type="project" value="TreeGrafter"/>
</dbReference>
<evidence type="ECO:0000256" key="16">
    <source>
        <dbReference type="SAM" id="Phobius"/>
    </source>
</evidence>
<evidence type="ECO:0000256" key="6">
    <source>
        <dbReference type="ARBA" id="ARBA00019988"/>
    </source>
</evidence>
<evidence type="ECO:0000256" key="1">
    <source>
        <dbReference type="ARBA" id="ARBA00004141"/>
    </source>
</evidence>
<evidence type="ECO:0000313" key="17">
    <source>
        <dbReference type="EMBL" id="KAA1072036.1"/>
    </source>
</evidence>